<feature type="domain" description="EF-hand" evidence="9">
    <location>
        <begin position="304"/>
        <end position="339"/>
    </location>
</feature>
<dbReference type="SUPFAM" id="SSF47473">
    <property type="entry name" value="EF-hand"/>
    <property type="match status" value="1"/>
</dbReference>
<dbReference type="OrthoDB" id="40902at2759"/>
<evidence type="ECO:0000259" key="9">
    <source>
        <dbReference type="PROSITE" id="PS50222"/>
    </source>
</evidence>
<comment type="caution">
    <text evidence="10">The sequence shown here is derived from an EMBL/GenBank/DDBJ whole genome shotgun (WGS) entry which is preliminary data.</text>
</comment>
<dbReference type="PANTHER" id="PTHR24349">
    <property type="entry name" value="SERINE/THREONINE-PROTEIN KINASE"/>
    <property type="match status" value="1"/>
</dbReference>
<keyword evidence="3" id="KW-0677">Repeat</keyword>
<protein>
    <submittedName>
        <fullName evidence="10">Protein kinase domain</fullName>
    </submittedName>
</protein>
<evidence type="ECO:0000256" key="6">
    <source>
        <dbReference type="ARBA" id="ARBA00022837"/>
    </source>
</evidence>
<dbReference type="PROSITE" id="PS50011">
    <property type="entry name" value="PROTEIN_KINASE_DOM"/>
    <property type="match status" value="1"/>
</dbReference>
<evidence type="ECO:0000313" key="10">
    <source>
        <dbReference type="EMBL" id="OVA16136.1"/>
    </source>
</evidence>
<dbReference type="STRING" id="56857.A0A200R085"/>
<dbReference type="Gene3D" id="1.10.238.10">
    <property type="entry name" value="EF-hand"/>
    <property type="match status" value="2"/>
</dbReference>
<dbReference type="GO" id="GO:0005524">
    <property type="term" value="F:ATP binding"/>
    <property type="evidence" value="ECO:0007669"/>
    <property type="project" value="UniProtKB-KW"/>
</dbReference>
<organism evidence="10 11">
    <name type="scientific">Macleaya cordata</name>
    <name type="common">Five-seeded plume-poppy</name>
    <name type="synonym">Bocconia cordata</name>
    <dbReference type="NCBI Taxonomy" id="56857"/>
    <lineage>
        <taxon>Eukaryota</taxon>
        <taxon>Viridiplantae</taxon>
        <taxon>Streptophyta</taxon>
        <taxon>Embryophyta</taxon>
        <taxon>Tracheophyta</taxon>
        <taxon>Spermatophyta</taxon>
        <taxon>Magnoliopsida</taxon>
        <taxon>Ranunculales</taxon>
        <taxon>Papaveraceae</taxon>
        <taxon>Papaveroideae</taxon>
        <taxon>Macleaya</taxon>
    </lineage>
</organism>
<evidence type="ECO:0000256" key="3">
    <source>
        <dbReference type="ARBA" id="ARBA00022737"/>
    </source>
</evidence>
<evidence type="ECO:0000256" key="4">
    <source>
        <dbReference type="ARBA" id="ARBA00022741"/>
    </source>
</evidence>
<dbReference type="SMART" id="SM00220">
    <property type="entry name" value="S_TKc"/>
    <property type="match status" value="1"/>
</dbReference>
<dbReference type="InParanoid" id="A0A200R085"/>
<evidence type="ECO:0000256" key="5">
    <source>
        <dbReference type="ARBA" id="ARBA00022777"/>
    </source>
</evidence>
<dbReference type="Proteomes" id="UP000195402">
    <property type="component" value="Unassembled WGS sequence"/>
</dbReference>
<dbReference type="GO" id="GO:0004674">
    <property type="term" value="F:protein serine/threonine kinase activity"/>
    <property type="evidence" value="ECO:0007669"/>
    <property type="project" value="UniProtKB-KW"/>
</dbReference>
<dbReference type="Gene3D" id="1.10.510.10">
    <property type="entry name" value="Transferase(Phosphotransferase) domain 1"/>
    <property type="match status" value="1"/>
</dbReference>
<keyword evidence="6" id="KW-0106">Calcium</keyword>
<feature type="domain" description="EF-hand" evidence="9">
    <location>
        <begin position="343"/>
        <end position="378"/>
    </location>
</feature>
<dbReference type="PROSITE" id="PS50222">
    <property type="entry name" value="EF_HAND_2"/>
    <property type="match status" value="4"/>
</dbReference>
<gene>
    <name evidence="10" type="ORF">BVC80_8927g18</name>
</gene>
<dbReference type="InterPro" id="IPR018247">
    <property type="entry name" value="EF_Hand_1_Ca_BS"/>
</dbReference>
<keyword evidence="2" id="KW-0808">Transferase</keyword>
<keyword evidence="5 10" id="KW-0418">Kinase</keyword>
<dbReference type="AlphaFoldDB" id="A0A200R085"/>
<dbReference type="InterPro" id="IPR000719">
    <property type="entry name" value="Prot_kinase_dom"/>
</dbReference>
<dbReference type="CDD" id="cd05117">
    <property type="entry name" value="STKc_CAMK"/>
    <property type="match status" value="1"/>
</dbReference>
<evidence type="ECO:0000256" key="1">
    <source>
        <dbReference type="ARBA" id="ARBA00022527"/>
    </source>
</evidence>
<keyword evidence="11" id="KW-1185">Reference proteome</keyword>
<dbReference type="SMART" id="SM00054">
    <property type="entry name" value="EFh"/>
    <property type="match status" value="4"/>
</dbReference>
<dbReference type="SUPFAM" id="SSF56112">
    <property type="entry name" value="Protein kinase-like (PK-like)"/>
    <property type="match status" value="1"/>
</dbReference>
<keyword evidence="4" id="KW-0547">Nucleotide-binding</keyword>
<dbReference type="FunFam" id="1.10.510.10:FF:000067">
    <property type="entry name" value="calcium-dependent protein kinase 13"/>
    <property type="match status" value="1"/>
</dbReference>
<feature type="domain" description="EF-hand" evidence="9">
    <location>
        <begin position="384"/>
        <end position="419"/>
    </location>
</feature>
<dbReference type="EMBL" id="MVGT01000632">
    <property type="protein sequence ID" value="OVA16136.1"/>
    <property type="molecule type" value="Genomic_DNA"/>
</dbReference>
<dbReference type="PROSITE" id="PS00018">
    <property type="entry name" value="EF_HAND_1"/>
    <property type="match status" value="4"/>
</dbReference>
<dbReference type="GO" id="GO:0005509">
    <property type="term" value="F:calcium ion binding"/>
    <property type="evidence" value="ECO:0007669"/>
    <property type="project" value="InterPro"/>
</dbReference>
<dbReference type="FunFam" id="1.10.238.10:FF:000003">
    <property type="entry name" value="Calmodulin A"/>
    <property type="match status" value="1"/>
</dbReference>
<evidence type="ECO:0000313" key="11">
    <source>
        <dbReference type="Proteomes" id="UP000195402"/>
    </source>
</evidence>
<evidence type="ECO:0000259" key="8">
    <source>
        <dbReference type="PROSITE" id="PS50011"/>
    </source>
</evidence>
<dbReference type="InterPro" id="IPR011009">
    <property type="entry name" value="Kinase-like_dom_sf"/>
</dbReference>
<keyword evidence="1" id="KW-0723">Serine/threonine-protein kinase</keyword>
<dbReference type="InterPro" id="IPR008271">
    <property type="entry name" value="Ser/Thr_kinase_AS"/>
</dbReference>
<feature type="domain" description="Protein kinase" evidence="8">
    <location>
        <begin position="8"/>
        <end position="260"/>
    </location>
</feature>
<dbReference type="Pfam" id="PF00069">
    <property type="entry name" value="Pkinase"/>
    <property type="match status" value="1"/>
</dbReference>
<accession>A0A200R085</accession>
<dbReference type="InterPro" id="IPR002048">
    <property type="entry name" value="EF_hand_dom"/>
</dbReference>
<name>A0A200R085_MACCD</name>
<feature type="domain" description="EF-hand" evidence="9">
    <location>
        <begin position="426"/>
        <end position="461"/>
    </location>
</feature>
<reference evidence="10 11" key="1">
    <citation type="journal article" date="2017" name="Mol. Plant">
        <title>The Genome of Medicinal Plant Macleaya cordata Provides New Insights into Benzylisoquinoline Alkaloids Metabolism.</title>
        <authorList>
            <person name="Liu X."/>
            <person name="Liu Y."/>
            <person name="Huang P."/>
            <person name="Ma Y."/>
            <person name="Qing Z."/>
            <person name="Tang Q."/>
            <person name="Cao H."/>
            <person name="Cheng P."/>
            <person name="Zheng Y."/>
            <person name="Yuan Z."/>
            <person name="Zhou Y."/>
            <person name="Liu J."/>
            <person name="Tang Z."/>
            <person name="Zhuo Y."/>
            <person name="Zhang Y."/>
            <person name="Yu L."/>
            <person name="Huang J."/>
            <person name="Yang P."/>
            <person name="Peng Q."/>
            <person name="Zhang J."/>
            <person name="Jiang W."/>
            <person name="Zhang Z."/>
            <person name="Lin K."/>
            <person name="Ro D.K."/>
            <person name="Chen X."/>
            <person name="Xiong X."/>
            <person name="Shang Y."/>
            <person name="Huang S."/>
            <person name="Zeng J."/>
        </authorList>
    </citation>
    <scope>NUCLEOTIDE SEQUENCE [LARGE SCALE GENOMIC DNA]</scope>
    <source>
        <strain evidence="11">cv. BLH2017</strain>
        <tissue evidence="10">Root</tissue>
    </source>
</reference>
<dbReference type="Gene3D" id="3.30.200.20">
    <property type="entry name" value="Phosphorylase Kinase, domain 1"/>
    <property type="match status" value="1"/>
</dbReference>
<dbReference type="Pfam" id="PF13499">
    <property type="entry name" value="EF-hand_7"/>
    <property type="match status" value="2"/>
</dbReference>
<sequence length="486" mass="55190">MRTIGDKYILGCELDRGGGGVIYHCKDRETKQAFVCKSICKNGAVNARREISIMRILPNHPNIIRLKETYEDKEATHLVMEFCEGGQLFDRITTKGHYSEHEAANTFRTIMEVIKTCHNRKVMHRDLKLENILFANTSESAPLKVIDFGLSVIFEPGKRFSDIVGSLVYMAPEILKKNYGPEVDVWSAGVILYAMLCGFYPFDAETNQGIVNEIMKGELDFKRDPWPKVSESAKSLIRRMLEPNPKKRLTAQEVLQHPWLHNSKKSSNVPSGDTVSRPKIRQTHVISRFKKKVIRVVAENLSVEVIEVIREMFKLLDTDNSGEITYEELKAGFENEVIIGSHLGEQEVKMLMEMADFDGNGKLDFGEFVAVTLLHLQNKMKINDIDGHFRRAFGFFDRDGSGFIEFNDLREALMNDDDNESGQLGIDDQVLNDILREMDTNKDGRVSYQEFVAMMKHGSNGRKDGSRLPCKMGNAAALGRSRSFCM</sequence>
<dbReference type="InterPro" id="IPR011992">
    <property type="entry name" value="EF-hand-dom_pair"/>
</dbReference>
<keyword evidence="7" id="KW-0067">ATP-binding</keyword>
<dbReference type="PROSITE" id="PS00108">
    <property type="entry name" value="PROTEIN_KINASE_ST"/>
    <property type="match status" value="1"/>
</dbReference>
<evidence type="ECO:0000256" key="7">
    <source>
        <dbReference type="ARBA" id="ARBA00022840"/>
    </source>
</evidence>
<proteinExistence type="predicted"/>
<evidence type="ECO:0000256" key="2">
    <source>
        <dbReference type="ARBA" id="ARBA00022679"/>
    </source>
</evidence>
<dbReference type="InterPro" id="IPR050205">
    <property type="entry name" value="CDPK_Ser/Thr_kinases"/>
</dbReference>